<dbReference type="InterPro" id="IPR000504">
    <property type="entry name" value="RRM_dom"/>
</dbReference>
<dbReference type="OrthoDB" id="272703at2759"/>
<evidence type="ECO:0000259" key="2">
    <source>
        <dbReference type="PROSITE" id="PS50102"/>
    </source>
</evidence>
<name>A2F126_TRIV3</name>
<proteinExistence type="predicted"/>
<feature type="non-terminal residue" evidence="3">
    <location>
        <position position="1"/>
    </location>
</feature>
<dbReference type="InterPro" id="IPR035979">
    <property type="entry name" value="RBD_domain_sf"/>
</dbReference>
<dbReference type="Pfam" id="PF00076">
    <property type="entry name" value="RRM_1"/>
    <property type="match status" value="1"/>
</dbReference>
<evidence type="ECO:0000313" key="3">
    <source>
        <dbReference type="EMBL" id="EAY01377.1"/>
    </source>
</evidence>
<gene>
    <name evidence="3" type="ORF">TVAG_324910</name>
</gene>
<dbReference type="AlphaFoldDB" id="A2F126"/>
<organism evidence="3 4">
    <name type="scientific">Trichomonas vaginalis (strain ATCC PRA-98 / G3)</name>
    <dbReference type="NCBI Taxonomy" id="412133"/>
    <lineage>
        <taxon>Eukaryota</taxon>
        <taxon>Metamonada</taxon>
        <taxon>Parabasalia</taxon>
        <taxon>Trichomonadida</taxon>
        <taxon>Trichomonadidae</taxon>
        <taxon>Trichomonas</taxon>
    </lineage>
</organism>
<feature type="domain" description="RRM" evidence="2">
    <location>
        <begin position="24"/>
        <end position="101"/>
    </location>
</feature>
<protein>
    <recommendedName>
        <fullName evidence="2">RRM domain-containing protein</fullName>
    </recommendedName>
</protein>
<dbReference type="SMART" id="SM00360">
    <property type="entry name" value="RRM"/>
    <property type="match status" value="1"/>
</dbReference>
<dbReference type="PANTHER" id="PTHR45735:SF2">
    <property type="entry name" value="CLEAVAGE STIMULATION FACTOR SUBUNIT 2"/>
    <property type="match status" value="1"/>
</dbReference>
<reference evidence="3" key="2">
    <citation type="journal article" date="2007" name="Science">
        <title>Draft genome sequence of the sexually transmitted pathogen Trichomonas vaginalis.</title>
        <authorList>
            <person name="Carlton J.M."/>
            <person name="Hirt R.P."/>
            <person name="Silva J.C."/>
            <person name="Delcher A.L."/>
            <person name="Schatz M."/>
            <person name="Zhao Q."/>
            <person name="Wortman J.R."/>
            <person name="Bidwell S.L."/>
            <person name="Alsmark U.C.M."/>
            <person name="Besteiro S."/>
            <person name="Sicheritz-Ponten T."/>
            <person name="Noel C.J."/>
            <person name="Dacks J.B."/>
            <person name="Foster P.G."/>
            <person name="Simillion C."/>
            <person name="Van de Peer Y."/>
            <person name="Miranda-Saavedra D."/>
            <person name="Barton G.J."/>
            <person name="Westrop G.D."/>
            <person name="Mueller S."/>
            <person name="Dessi D."/>
            <person name="Fiori P.L."/>
            <person name="Ren Q."/>
            <person name="Paulsen I."/>
            <person name="Zhang H."/>
            <person name="Bastida-Corcuera F.D."/>
            <person name="Simoes-Barbosa A."/>
            <person name="Brown M.T."/>
            <person name="Hayes R.D."/>
            <person name="Mukherjee M."/>
            <person name="Okumura C.Y."/>
            <person name="Schneider R."/>
            <person name="Smith A.J."/>
            <person name="Vanacova S."/>
            <person name="Villalvazo M."/>
            <person name="Haas B.J."/>
            <person name="Pertea M."/>
            <person name="Feldblyum T.V."/>
            <person name="Utterback T.R."/>
            <person name="Shu C.L."/>
            <person name="Osoegawa K."/>
            <person name="de Jong P.J."/>
            <person name="Hrdy I."/>
            <person name="Horvathova L."/>
            <person name="Zubacova Z."/>
            <person name="Dolezal P."/>
            <person name="Malik S.B."/>
            <person name="Logsdon J.M. Jr."/>
            <person name="Henze K."/>
            <person name="Gupta A."/>
            <person name="Wang C.C."/>
            <person name="Dunne R.L."/>
            <person name="Upcroft J.A."/>
            <person name="Upcroft P."/>
            <person name="White O."/>
            <person name="Salzberg S.L."/>
            <person name="Tang P."/>
            <person name="Chiu C.-H."/>
            <person name="Lee Y.-S."/>
            <person name="Embley T.M."/>
            <person name="Coombs G.H."/>
            <person name="Mottram J.C."/>
            <person name="Tachezy J."/>
            <person name="Fraser-Liggett C.M."/>
            <person name="Johnson P.J."/>
        </authorList>
    </citation>
    <scope>NUCLEOTIDE SEQUENCE [LARGE SCALE GENOMIC DNA]</scope>
    <source>
        <strain evidence="3">G3</strain>
    </source>
</reference>
<dbReference type="STRING" id="5722.A2F126"/>
<dbReference type="CDD" id="cd00590">
    <property type="entry name" value="RRM_SF"/>
    <property type="match status" value="1"/>
</dbReference>
<keyword evidence="4" id="KW-1185">Reference proteome</keyword>
<dbReference type="InParanoid" id="A2F126"/>
<dbReference type="SMR" id="A2F126"/>
<dbReference type="Gene3D" id="3.30.70.330">
    <property type="match status" value="1"/>
</dbReference>
<dbReference type="PANTHER" id="PTHR45735">
    <property type="entry name" value="CLEAVAGE STIMULATION FACTOR SUBUNIT 2"/>
    <property type="match status" value="1"/>
</dbReference>
<dbReference type="EMBL" id="DS113569">
    <property type="protein sequence ID" value="EAY01377.1"/>
    <property type="molecule type" value="Genomic_DNA"/>
</dbReference>
<dbReference type="Proteomes" id="UP000001542">
    <property type="component" value="Unassembled WGS sequence"/>
</dbReference>
<dbReference type="GO" id="GO:0003723">
    <property type="term" value="F:RNA binding"/>
    <property type="evidence" value="ECO:0007669"/>
    <property type="project" value="UniProtKB-UniRule"/>
</dbReference>
<dbReference type="VEuPathDB" id="TrichDB:TVAG_324910"/>
<accession>A2F126</accession>
<dbReference type="VEuPathDB" id="TrichDB:TVAGG3_0815010"/>
<keyword evidence="1" id="KW-0694">RNA-binding</keyword>
<dbReference type="PROSITE" id="PS50102">
    <property type="entry name" value="RRM"/>
    <property type="match status" value="1"/>
</dbReference>
<evidence type="ECO:0000256" key="1">
    <source>
        <dbReference type="PROSITE-ProRule" id="PRU00176"/>
    </source>
</evidence>
<evidence type="ECO:0000313" key="4">
    <source>
        <dbReference type="Proteomes" id="UP000001542"/>
    </source>
</evidence>
<dbReference type="InterPro" id="IPR012677">
    <property type="entry name" value="Nucleotide-bd_a/b_plait_sf"/>
</dbReference>
<dbReference type="KEGG" id="tva:4759202"/>
<dbReference type="SUPFAM" id="SSF54928">
    <property type="entry name" value="RNA-binding domain, RBD"/>
    <property type="match status" value="1"/>
</dbReference>
<reference evidence="3" key="1">
    <citation type="submission" date="2006-10" db="EMBL/GenBank/DDBJ databases">
        <authorList>
            <person name="Amadeo P."/>
            <person name="Zhao Q."/>
            <person name="Wortman J."/>
            <person name="Fraser-Liggett C."/>
            <person name="Carlton J."/>
        </authorList>
    </citation>
    <scope>NUCLEOTIDE SEQUENCE</scope>
    <source>
        <strain evidence="3">G3</strain>
    </source>
</reference>
<sequence>MSKYVPNRDNYDREKSLSYQWKGRIVFISNIPHQYKAQEIMVICRQFGRCFRVDEAKNELGKPKGIAFVEFEKHEGAQNCCEQLDGAILSGRNLRAELSEFPPPELIEIYKKTAKQRADIDSGK</sequence>